<dbReference type="FunFam" id="1.10.510.10:FF:001165">
    <property type="entry name" value="Protein kinase domain containing protein"/>
    <property type="match status" value="1"/>
</dbReference>
<evidence type="ECO:0000313" key="5">
    <source>
        <dbReference type="EMBL" id="CAD6240623.1"/>
    </source>
</evidence>
<evidence type="ECO:0000313" key="6">
    <source>
        <dbReference type="Proteomes" id="UP000604825"/>
    </source>
</evidence>
<gene>
    <name evidence="5" type="ORF">NCGR_LOCUS27143</name>
</gene>
<dbReference type="Proteomes" id="UP000604825">
    <property type="component" value="Unassembled WGS sequence"/>
</dbReference>
<evidence type="ECO:0000256" key="2">
    <source>
        <dbReference type="ARBA" id="ARBA00022840"/>
    </source>
</evidence>
<organism evidence="5 6">
    <name type="scientific">Miscanthus lutarioriparius</name>
    <dbReference type="NCBI Taxonomy" id="422564"/>
    <lineage>
        <taxon>Eukaryota</taxon>
        <taxon>Viridiplantae</taxon>
        <taxon>Streptophyta</taxon>
        <taxon>Embryophyta</taxon>
        <taxon>Tracheophyta</taxon>
        <taxon>Spermatophyta</taxon>
        <taxon>Magnoliopsida</taxon>
        <taxon>Liliopsida</taxon>
        <taxon>Poales</taxon>
        <taxon>Poaceae</taxon>
        <taxon>PACMAD clade</taxon>
        <taxon>Panicoideae</taxon>
        <taxon>Andropogonodae</taxon>
        <taxon>Andropogoneae</taxon>
        <taxon>Saccharinae</taxon>
        <taxon>Miscanthus</taxon>
    </lineage>
</organism>
<keyword evidence="6" id="KW-1185">Reference proteome</keyword>
<sequence length="293" mass="30987">MAAVSELEEEEEPPEEKSNAAAVLALSPVPWLAAVAERGSRGRTDDSFVATPLPDFEREVMSLAACGGHPSVVQLLAAYADYSRADGDCFVVTEYAGPMNLRQYVRRLNGQPFDEDEVRDVMEQLLAGTRHAHMAGVLHRDIVPENVIVDMDAASGRMVYKICGFGMSKPAAQADRDDSGPLASASPYRAPELFLGSKDYDGRVDTWSLGCIMAELVAGNGVPFSGAPDGEVFKKMLQSGWHRGHHRVAGAGARGAGRKGGLPSKDGQRGGRSPAAAGGSVSGWVQGFGRTAG</sequence>
<feature type="domain" description="Protein kinase" evidence="4">
    <location>
        <begin position="1"/>
        <end position="293"/>
    </location>
</feature>
<accession>A0A811PC01</accession>
<name>A0A811PC01_9POAL</name>
<dbReference type="OrthoDB" id="5979581at2759"/>
<feature type="compositionally biased region" description="Low complexity" evidence="3">
    <location>
        <begin position="271"/>
        <end position="287"/>
    </location>
</feature>
<evidence type="ECO:0000256" key="1">
    <source>
        <dbReference type="ARBA" id="ARBA00022741"/>
    </source>
</evidence>
<keyword evidence="1" id="KW-0547">Nucleotide-binding</keyword>
<protein>
    <recommendedName>
        <fullName evidence="4">Protein kinase domain-containing protein</fullName>
    </recommendedName>
</protein>
<comment type="caution">
    <text evidence="5">The sequence shown here is derived from an EMBL/GenBank/DDBJ whole genome shotgun (WGS) entry which is preliminary data.</text>
</comment>
<dbReference type="PROSITE" id="PS50011">
    <property type="entry name" value="PROTEIN_KINASE_DOM"/>
    <property type="match status" value="1"/>
</dbReference>
<dbReference type="Pfam" id="PF00069">
    <property type="entry name" value="Pkinase"/>
    <property type="match status" value="1"/>
</dbReference>
<proteinExistence type="predicted"/>
<dbReference type="GO" id="GO:0005524">
    <property type="term" value="F:ATP binding"/>
    <property type="evidence" value="ECO:0007669"/>
    <property type="project" value="UniProtKB-KW"/>
</dbReference>
<dbReference type="PANTHER" id="PTHR24055">
    <property type="entry name" value="MITOGEN-ACTIVATED PROTEIN KINASE"/>
    <property type="match status" value="1"/>
</dbReference>
<evidence type="ECO:0000259" key="4">
    <source>
        <dbReference type="PROSITE" id="PS50011"/>
    </source>
</evidence>
<dbReference type="GO" id="GO:0004672">
    <property type="term" value="F:protein kinase activity"/>
    <property type="evidence" value="ECO:0007669"/>
    <property type="project" value="InterPro"/>
</dbReference>
<feature type="region of interest" description="Disordered" evidence="3">
    <location>
        <begin position="250"/>
        <end position="293"/>
    </location>
</feature>
<dbReference type="InterPro" id="IPR000719">
    <property type="entry name" value="Prot_kinase_dom"/>
</dbReference>
<dbReference type="EMBL" id="CAJGYO010000006">
    <property type="protein sequence ID" value="CAD6240623.1"/>
    <property type="molecule type" value="Genomic_DNA"/>
</dbReference>
<dbReference type="InterPro" id="IPR050117">
    <property type="entry name" value="MAPK"/>
</dbReference>
<keyword evidence="2" id="KW-0067">ATP-binding</keyword>
<dbReference type="SUPFAM" id="SSF56112">
    <property type="entry name" value="Protein kinase-like (PK-like)"/>
    <property type="match status" value="1"/>
</dbReference>
<dbReference type="Gene3D" id="1.10.510.10">
    <property type="entry name" value="Transferase(Phosphotransferase) domain 1"/>
    <property type="match status" value="1"/>
</dbReference>
<reference evidence="5" key="1">
    <citation type="submission" date="2020-10" db="EMBL/GenBank/DDBJ databases">
        <authorList>
            <person name="Han B."/>
            <person name="Lu T."/>
            <person name="Zhao Q."/>
            <person name="Huang X."/>
            <person name="Zhao Y."/>
        </authorList>
    </citation>
    <scope>NUCLEOTIDE SEQUENCE</scope>
</reference>
<dbReference type="InterPro" id="IPR011009">
    <property type="entry name" value="Kinase-like_dom_sf"/>
</dbReference>
<evidence type="ECO:0000256" key="3">
    <source>
        <dbReference type="SAM" id="MobiDB-lite"/>
    </source>
</evidence>
<dbReference type="AlphaFoldDB" id="A0A811PC01"/>